<dbReference type="AlphaFoldDB" id="A0A1I0D5K5"/>
<sequence length="155" mass="18034">MGKRVTLALEDLKKTNYYMIGLILVSLILIILLFNNVLSVNSTNEHYKDFVCGYQTGLSFSLLIFPCINLISNFFLAKNKTKLINKYINHHDERKLFIYDKIGNNSVFTLEITSMALASIITPLYSFDLLLGIITCIFIIMIIRICLYFYYNRKY</sequence>
<evidence type="ECO:0000313" key="2">
    <source>
        <dbReference type="EMBL" id="SET27514.1"/>
    </source>
</evidence>
<dbReference type="Proteomes" id="UP000198558">
    <property type="component" value="Unassembled WGS sequence"/>
</dbReference>
<name>A0A1I0D5K5_9FIRM</name>
<evidence type="ECO:0000313" key="3">
    <source>
        <dbReference type="Proteomes" id="UP000198558"/>
    </source>
</evidence>
<keyword evidence="1" id="KW-0812">Transmembrane</keyword>
<gene>
    <name evidence="2" type="ORF">SAMN04489758_10525</name>
</gene>
<accession>A0A1I0D5K5</accession>
<feature type="transmembrane region" description="Helical" evidence="1">
    <location>
        <begin position="58"/>
        <end position="77"/>
    </location>
</feature>
<feature type="transmembrane region" description="Helical" evidence="1">
    <location>
        <begin position="131"/>
        <end position="151"/>
    </location>
</feature>
<keyword evidence="1" id="KW-1133">Transmembrane helix</keyword>
<organism evidence="2 3">
    <name type="scientific">Thomasclavelia cocleata</name>
    <dbReference type="NCBI Taxonomy" id="69824"/>
    <lineage>
        <taxon>Bacteria</taxon>
        <taxon>Bacillati</taxon>
        <taxon>Bacillota</taxon>
        <taxon>Erysipelotrichia</taxon>
        <taxon>Erysipelotrichales</taxon>
        <taxon>Coprobacillaceae</taxon>
        <taxon>Thomasclavelia</taxon>
    </lineage>
</organism>
<protein>
    <submittedName>
        <fullName evidence="2">Uncharacterized protein</fullName>
    </submittedName>
</protein>
<proteinExistence type="predicted"/>
<reference evidence="3" key="1">
    <citation type="submission" date="2016-10" db="EMBL/GenBank/DDBJ databases">
        <authorList>
            <person name="Varghese N."/>
            <person name="Submissions S."/>
        </authorList>
    </citation>
    <scope>NUCLEOTIDE SEQUENCE [LARGE SCALE GENOMIC DNA]</scope>
    <source>
        <strain evidence="3">DSM 1551</strain>
    </source>
</reference>
<dbReference type="GeneID" id="78287753"/>
<feature type="transmembrane region" description="Helical" evidence="1">
    <location>
        <begin position="16"/>
        <end position="38"/>
    </location>
</feature>
<keyword evidence="1" id="KW-0472">Membrane</keyword>
<evidence type="ECO:0000256" key="1">
    <source>
        <dbReference type="SAM" id="Phobius"/>
    </source>
</evidence>
<feature type="transmembrane region" description="Helical" evidence="1">
    <location>
        <begin position="107"/>
        <end position="125"/>
    </location>
</feature>
<dbReference type="OrthoDB" id="1655077at2"/>
<dbReference type="EMBL" id="FOIN01000005">
    <property type="protein sequence ID" value="SET27514.1"/>
    <property type="molecule type" value="Genomic_DNA"/>
</dbReference>
<keyword evidence="3" id="KW-1185">Reference proteome</keyword>
<dbReference type="RefSeq" id="WP_092352583.1">
    <property type="nucleotide sequence ID" value="NZ_FOIN01000005.1"/>
</dbReference>